<dbReference type="Gene3D" id="3.30.450.20">
    <property type="entry name" value="PAS domain"/>
    <property type="match status" value="1"/>
</dbReference>
<evidence type="ECO:0000256" key="6">
    <source>
        <dbReference type="ARBA" id="ARBA00022777"/>
    </source>
</evidence>
<keyword evidence="7" id="KW-0902">Two-component regulatory system</keyword>
<proteinExistence type="predicted"/>
<dbReference type="HOGENOM" id="CLU_000445_114_21_4"/>
<feature type="transmembrane region" description="Helical" evidence="9">
    <location>
        <begin position="282"/>
        <end position="304"/>
    </location>
</feature>
<keyword evidence="9" id="KW-0812">Transmembrane</keyword>
<dbReference type="InterPro" id="IPR005467">
    <property type="entry name" value="His_kinase_dom"/>
</dbReference>
<evidence type="ECO:0000256" key="4">
    <source>
        <dbReference type="ARBA" id="ARBA00022553"/>
    </source>
</evidence>
<dbReference type="PROSITE" id="PS50109">
    <property type="entry name" value="HIS_KIN"/>
    <property type="match status" value="1"/>
</dbReference>
<keyword evidence="6 12" id="KW-0418">Kinase</keyword>
<dbReference type="Gene3D" id="2.10.70.100">
    <property type="match status" value="1"/>
</dbReference>
<dbReference type="AlphaFoldDB" id="I0HLY4"/>
<keyword evidence="8" id="KW-0175">Coiled coil</keyword>
<dbReference type="InterPro" id="IPR003661">
    <property type="entry name" value="HisK_dim/P_dom"/>
</dbReference>
<dbReference type="SUPFAM" id="SSF47384">
    <property type="entry name" value="Homodimeric domain of signal transducing histidine kinase"/>
    <property type="match status" value="1"/>
</dbReference>
<evidence type="ECO:0000313" key="13">
    <source>
        <dbReference type="Proteomes" id="UP000007883"/>
    </source>
</evidence>
<evidence type="ECO:0000313" key="12">
    <source>
        <dbReference type="EMBL" id="BAL94021.1"/>
    </source>
</evidence>
<dbReference type="eggNOG" id="COG2202">
    <property type="taxonomic scope" value="Bacteria"/>
</dbReference>
<comment type="subcellular location">
    <subcellularLocation>
        <location evidence="2">Cell inner membrane</location>
        <topology evidence="2">Multi-pass membrane protein</topology>
    </subcellularLocation>
</comment>
<dbReference type="CDD" id="cd16922">
    <property type="entry name" value="HATPase_EvgS-ArcB-TorS-like"/>
    <property type="match status" value="1"/>
</dbReference>
<feature type="domain" description="Histidine kinase" evidence="10">
    <location>
        <begin position="520"/>
        <end position="738"/>
    </location>
</feature>
<keyword evidence="5 12" id="KW-0808">Transferase</keyword>
<evidence type="ECO:0000256" key="9">
    <source>
        <dbReference type="SAM" id="Phobius"/>
    </source>
</evidence>
<dbReference type="Pfam" id="PF02518">
    <property type="entry name" value="HATPase_c"/>
    <property type="match status" value="1"/>
</dbReference>
<dbReference type="GO" id="GO:0005886">
    <property type="term" value="C:plasma membrane"/>
    <property type="evidence" value="ECO:0007669"/>
    <property type="project" value="UniProtKB-SubCell"/>
</dbReference>
<feature type="domain" description="PAC" evidence="11">
    <location>
        <begin position="444"/>
        <end position="496"/>
    </location>
</feature>
<evidence type="ECO:0000256" key="3">
    <source>
        <dbReference type="ARBA" id="ARBA00012438"/>
    </source>
</evidence>
<dbReference type="GO" id="GO:0000155">
    <property type="term" value="F:phosphorelay sensor kinase activity"/>
    <property type="evidence" value="ECO:0007669"/>
    <property type="project" value="InterPro"/>
</dbReference>
<dbReference type="KEGG" id="rge:RGE_06760"/>
<sequence length="743" mass="82090">MRWLRQASWLPGTIRGRLQLLVVACVVPGWLLALATAFTHYQRAHDAMVREAAASATRLVRALESEIDKHAVALQMLATSPYLDSGDLRRFYDQALLARDQTDALTIVLFDAEENQLLNLLVPYGGRLPARRPLDMFPPPADDGRAQVSDLFLGAVTGVRRVSVRVPVQRDGQRRYWLVMVLSVETLADFLRRQGLPPQWISSVVDRQGITAARTHNAERFVGTPLVAELRQRVMTQDSSSVFVTSRDGIEVLASHARSRRYQWSVTIGAPRAALTVELRQSVAVFTAVAAALLAAGLALAALLGRSIAGPILALTGPARQIGAGRRVQIPRPDMLEARELADALASTQGLLDEREQARDRAEAALRRSEADLRLAIEASRMGTWDLDLNTGELHHSLQHDRCFGHDTPIADWSLEALRAVLHPDDRERVFAASEAAARHGQPLSHEFRVLWPDGSEHWVASHSLVLRDEFGRPQRVIGLVADITERKQGEALRLRSVELEAQNREIQAASRRKQEFLATVSHELRTPLNGVIGFANLLLQGLVPPGSPRHRQYLEHIARGGQHLLQVVNDLLDLSRIEAGRLEFAAAAVDLPALVDEALALVRAQAEAKRIELHTELQPLPDLWLDPLRLKQVLLNFVSNAVKFTPEGGRIDVRARALDAGRWRLEVQDTGVGIDEQDQLRLFGRYEQAAGAGERDKGTGLGLDVTRQLVELQGGRIGVHSAPGQGSVFWAELPMRSETARA</sequence>
<keyword evidence="4" id="KW-0597">Phosphoprotein</keyword>
<evidence type="ECO:0000259" key="11">
    <source>
        <dbReference type="PROSITE" id="PS50113"/>
    </source>
</evidence>
<dbReference type="Proteomes" id="UP000007883">
    <property type="component" value="Chromosome"/>
</dbReference>
<dbReference type="FunFam" id="3.30.565.10:FF:000006">
    <property type="entry name" value="Sensor histidine kinase WalK"/>
    <property type="match status" value="1"/>
</dbReference>
<dbReference type="EC" id="2.7.13.3" evidence="3"/>
<evidence type="ECO:0000256" key="1">
    <source>
        <dbReference type="ARBA" id="ARBA00000085"/>
    </source>
</evidence>
<dbReference type="InterPro" id="IPR000014">
    <property type="entry name" value="PAS"/>
</dbReference>
<evidence type="ECO:0000256" key="7">
    <source>
        <dbReference type="ARBA" id="ARBA00023012"/>
    </source>
</evidence>
<feature type="coiled-coil region" evidence="8">
    <location>
        <begin position="348"/>
        <end position="379"/>
    </location>
</feature>
<dbReference type="PATRIC" id="fig|983917.3.peg.664"/>
<dbReference type="InterPro" id="IPR036890">
    <property type="entry name" value="HATPase_C_sf"/>
</dbReference>
<dbReference type="InterPro" id="IPR000700">
    <property type="entry name" value="PAS-assoc_C"/>
</dbReference>
<dbReference type="PANTHER" id="PTHR43711:SF31">
    <property type="entry name" value="HISTIDINE KINASE"/>
    <property type="match status" value="1"/>
</dbReference>
<dbReference type="Gene3D" id="3.30.565.10">
    <property type="entry name" value="Histidine kinase-like ATPase, C-terminal domain"/>
    <property type="match status" value="1"/>
</dbReference>
<dbReference type="Pfam" id="PF00512">
    <property type="entry name" value="HisKA"/>
    <property type="match status" value="1"/>
</dbReference>
<evidence type="ECO:0000256" key="2">
    <source>
        <dbReference type="ARBA" id="ARBA00004429"/>
    </source>
</evidence>
<organism evidence="12 13">
    <name type="scientific">Rubrivivax gelatinosus (strain NBRC 100245 / IL144)</name>
    <dbReference type="NCBI Taxonomy" id="983917"/>
    <lineage>
        <taxon>Bacteria</taxon>
        <taxon>Pseudomonadati</taxon>
        <taxon>Pseudomonadota</taxon>
        <taxon>Betaproteobacteria</taxon>
        <taxon>Burkholderiales</taxon>
        <taxon>Sphaerotilaceae</taxon>
        <taxon>Rubrivivax</taxon>
    </lineage>
</organism>
<evidence type="ECO:0000256" key="5">
    <source>
        <dbReference type="ARBA" id="ARBA00022679"/>
    </source>
</evidence>
<dbReference type="PROSITE" id="PS50113">
    <property type="entry name" value="PAC"/>
    <property type="match status" value="1"/>
</dbReference>
<dbReference type="STRING" id="983917.RGE_06760"/>
<dbReference type="Gene3D" id="1.10.287.130">
    <property type="match status" value="1"/>
</dbReference>
<feature type="transmembrane region" description="Helical" evidence="9">
    <location>
        <begin position="20"/>
        <end position="41"/>
    </location>
</feature>
<evidence type="ECO:0000256" key="8">
    <source>
        <dbReference type="SAM" id="Coils"/>
    </source>
</evidence>
<accession>I0HLY4</accession>
<protein>
    <recommendedName>
        <fullName evidence="3">histidine kinase</fullName>
        <ecNumber evidence="3">2.7.13.3</ecNumber>
    </recommendedName>
</protein>
<dbReference type="InterPro" id="IPR003594">
    <property type="entry name" value="HATPase_dom"/>
</dbReference>
<dbReference type="CDD" id="cd00082">
    <property type="entry name" value="HisKA"/>
    <property type="match status" value="1"/>
</dbReference>
<name>I0HLY4_RUBGI</name>
<dbReference type="SMART" id="SM00086">
    <property type="entry name" value="PAC"/>
    <property type="match status" value="1"/>
</dbReference>
<dbReference type="InterPro" id="IPR001610">
    <property type="entry name" value="PAC"/>
</dbReference>
<dbReference type="InterPro" id="IPR035965">
    <property type="entry name" value="PAS-like_dom_sf"/>
</dbReference>
<dbReference type="NCBIfam" id="TIGR00229">
    <property type="entry name" value="sensory_box"/>
    <property type="match status" value="1"/>
</dbReference>
<dbReference type="SMART" id="SM00388">
    <property type="entry name" value="HisKA"/>
    <property type="match status" value="1"/>
</dbReference>
<reference evidence="12 13" key="1">
    <citation type="journal article" date="2012" name="J. Bacteriol.">
        <title>Complete genome sequence of phototrophic betaproteobacterium Rubrivivax gelatinosus IL144.</title>
        <authorList>
            <person name="Nagashima S."/>
            <person name="Kamimura A."/>
            <person name="Shimizu T."/>
            <person name="Nakamura-isaki S."/>
            <person name="Aono E."/>
            <person name="Sakamoto K."/>
            <person name="Ichikawa N."/>
            <person name="Nakazawa H."/>
            <person name="Sekine M."/>
            <person name="Yamazaki S."/>
            <person name="Fujita N."/>
            <person name="Shimada K."/>
            <person name="Hanada S."/>
            <person name="Nagashima K.V.P."/>
        </authorList>
    </citation>
    <scope>NUCLEOTIDE SEQUENCE [LARGE SCALE GENOMIC DNA]</scope>
    <source>
        <strain evidence="13">NBRC 100245 / IL144</strain>
    </source>
</reference>
<dbReference type="Pfam" id="PF08447">
    <property type="entry name" value="PAS_3"/>
    <property type="match status" value="1"/>
</dbReference>
<dbReference type="PRINTS" id="PR00344">
    <property type="entry name" value="BCTRLSENSOR"/>
</dbReference>
<dbReference type="SUPFAM" id="SSF55785">
    <property type="entry name" value="PYP-like sensor domain (PAS domain)"/>
    <property type="match status" value="1"/>
</dbReference>
<evidence type="ECO:0000259" key="10">
    <source>
        <dbReference type="PROSITE" id="PS50109"/>
    </source>
</evidence>
<dbReference type="CDD" id="cd00130">
    <property type="entry name" value="PAS"/>
    <property type="match status" value="1"/>
</dbReference>
<dbReference type="RefSeq" id="WP_014426897.1">
    <property type="nucleotide sequence ID" value="NC_017075.1"/>
</dbReference>
<comment type="catalytic activity">
    <reaction evidence="1">
        <text>ATP + protein L-histidine = ADP + protein N-phospho-L-histidine.</text>
        <dbReference type="EC" id="2.7.13.3"/>
    </reaction>
</comment>
<keyword evidence="9" id="KW-0472">Membrane</keyword>
<dbReference type="eggNOG" id="COG2205">
    <property type="taxonomic scope" value="Bacteria"/>
</dbReference>
<keyword evidence="13" id="KW-1185">Reference proteome</keyword>
<dbReference type="InterPro" id="IPR036097">
    <property type="entry name" value="HisK_dim/P_sf"/>
</dbReference>
<dbReference type="InterPro" id="IPR004358">
    <property type="entry name" value="Sig_transdc_His_kin-like_C"/>
</dbReference>
<dbReference type="SUPFAM" id="SSF55874">
    <property type="entry name" value="ATPase domain of HSP90 chaperone/DNA topoisomerase II/histidine kinase"/>
    <property type="match status" value="1"/>
</dbReference>
<dbReference type="EMBL" id="AP012320">
    <property type="protein sequence ID" value="BAL94021.1"/>
    <property type="molecule type" value="Genomic_DNA"/>
</dbReference>
<dbReference type="PANTHER" id="PTHR43711">
    <property type="entry name" value="TWO-COMPONENT HISTIDINE KINASE"/>
    <property type="match status" value="1"/>
</dbReference>
<dbReference type="InterPro" id="IPR050736">
    <property type="entry name" value="Sensor_HK_Regulatory"/>
</dbReference>
<keyword evidence="9" id="KW-1133">Transmembrane helix</keyword>
<dbReference type="SMART" id="SM00387">
    <property type="entry name" value="HATPase_c"/>
    <property type="match status" value="1"/>
</dbReference>
<gene>
    <name evidence="12" type="ordered locus">RGE_06760</name>
</gene>
<dbReference type="InterPro" id="IPR013655">
    <property type="entry name" value="PAS_fold_3"/>
</dbReference>
<dbReference type="CDD" id="cd18774">
    <property type="entry name" value="PDC2_HK_sensor"/>
    <property type="match status" value="1"/>
</dbReference>